<dbReference type="eggNOG" id="COG2021">
    <property type="taxonomic scope" value="Bacteria"/>
</dbReference>
<evidence type="ECO:0000256" key="3">
    <source>
        <dbReference type="ARBA" id="ARBA00022605"/>
    </source>
</evidence>
<dbReference type="EC" id="2.3.1.31" evidence="7"/>
<keyword evidence="11" id="KW-1185">Reference proteome</keyword>
<evidence type="ECO:0000256" key="6">
    <source>
        <dbReference type="ARBA" id="ARBA00023315"/>
    </source>
</evidence>
<comment type="pathway">
    <text evidence="7">Amino-acid biosynthesis; L-methionine biosynthesis via de novo pathway; O-acetyl-L-homoserine from L-homoserine: step 1/1.</text>
</comment>
<dbReference type="STRING" id="56780.SYN_01260"/>
<feature type="binding site" evidence="7">
    <location>
        <position position="243"/>
    </location>
    <ligand>
        <name>substrate</name>
    </ligand>
</feature>
<dbReference type="RefSeq" id="WP_011418389.1">
    <property type="nucleotide sequence ID" value="NC_007759.1"/>
</dbReference>
<comment type="subcellular location">
    <subcellularLocation>
        <location evidence="7">Cytoplasm</location>
    </subcellularLocation>
</comment>
<dbReference type="GO" id="GO:0009092">
    <property type="term" value="P:homoserine metabolic process"/>
    <property type="evidence" value="ECO:0007669"/>
    <property type="project" value="TreeGrafter"/>
</dbReference>
<evidence type="ECO:0000256" key="4">
    <source>
        <dbReference type="ARBA" id="ARBA00022679"/>
    </source>
</evidence>
<dbReference type="UniPathway" id="UPA00051">
    <property type="reaction ID" value="UER00074"/>
</dbReference>
<proteinExistence type="inferred from homology"/>
<dbReference type="GO" id="GO:0009086">
    <property type="term" value="P:methionine biosynthetic process"/>
    <property type="evidence" value="ECO:0007669"/>
    <property type="project" value="UniProtKB-UniRule"/>
</dbReference>
<dbReference type="GO" id="GO:0004414">
    <property type="term" value="F:homoserine O-acetyltransferase activity"/>
    <property type="evidence" value="ECO:0007669"/>
    <property type="project" value="UniProtKB-UniRule"/>
</dbReference>
<name>Q2LWA7_SYNAS</name>
<evidence type="ECO:0000256" key="5">
    <source>
        <dbReference type="ARBA" id="ARBA00023167"/>
    </source>
</evidence>
<dbReference type="GO" id="GO:0005737">
    <property type="term" value="C:cytoplasm"/>
    <property type="evidence" value="ECO:0007669"/>
    <property type="project" value="UniProtKB-SubCell"/>
</dbReference>
<comment type="catalytic activity">
    <reaction evidence="7">
        <text>L-homoserine + acetyl-CoA = O-acetyl-L-homoserine + CoA</text>
        <dbReference type="Rhea" id="RHEA:13701"/>
        <dbReference type="ChEBI" id="CHEBI:57287"/>
        <dbReference type="ChEBI" id="CHEBI:57288"/>
        <dbReference type="ChEBI" id="CHEBI:57476"/>
        <dbReference type="ChEBI" id="CHEBI:57716"/>
        <dbReference type="EC" id="2.3.1.31"/>
    </reaction>
</comment>
<gene>
    <name evidence="7" type="primary">metXA</name>
    <name evidence="10" type="ORF">SYN_01260</name>
</gene>
<dbReference type="AlphaFoldDB" id="Q2LWA7"/>
<evidence type="ECO:0000256" key="7">
    <source>
        <dbReference type="HAMAP-Rule" id="MF_00296"/>
    </source>
</evidence>
<evidence type="ECO:0000256" key="1">
    <source>
        <dbReference type="ARBA" id="ARBA00011738"/>
    </source>
</evidence>
<dbReference type="InterPro" id="IPR008220">
    <property type="entry name" value="HAT_MetX-like"/>
</dbReference>
<dbReference type="Pfam" id="PF00561">
    <property type="entry name" value="Abhydrolase_1"/>
    <property type="match status" value="1"/>
</dbReference>
<dbReference type="NCBIfam" id="TIGR01392">
    <property type="entry name" value="homoserO_Ac_trn"/>
    <property type="match status" value="1"/>
</dbReference>
<dbReference type="HOGENOM" id="CLU_028760_1_2_7"/>
<dbReference type="InterPro" id="IPR000073">
    <property type="entry name" value="AB_hydrolase_1"/>
</dbReference>
<feature type="active site" description="Nucleophile" evidence="7 8">
    <location>
        <position position="174"/>
    </location>
</feature>
<dbReference type="EMBL" id="CP000252">
    <property type="protein sequence ID" value="ABC78370.1"/>
    <property type="molecule type" value="Genomic_DNA"/>
</dbReference>
<dbReference type="NCBIfam" id="NF001209">
    <property type="entry name" value="PRK00175.1"/>
    <property type="match status" value="1"/>
</dbReference>
<accession>Q2LWA7</accession>
<comment type="function">
    <text evidence="7">Transfers an acetyl group from acetyl-CoA to L-homoserine, forming acetyl-L-homoserine.</text>
</comment>
<evidence type="ECO:0000256" key="2">
    <source>
        <dbReference type="ARBA" id="ARBA00022490"/>
    </source>
</evidence>
<feature type="active site" evidence="7 8">
    <location>
        <position position="335"/>
    </location>
</feature>
<keyword evidence="5 7" id="KW-0486">Methionine biosynthesis</keyword>
<keyword evidence="6 7" id="KW-0012">Acyltransferase</keyword>
<dbReference type="Proteomes" id="UP000001933">
    <property type="component" value="Chromosome"/>
</dbReference>
<evidence type="ECO:0000256" key="8">
    <source>
        <dbReference type="PIRSR" id="PIRSR000443-1"/>
    </source>
</evidence>
<evidence type="ECO:0000259" key="9">
    <source>
        <dbReference type="Pfam" id="PF00561"/>
    </source>
</evidence>
<dbReference type="PANTHER" id="PTHR32268:SF11">
    <property type="entry name" value="HOMOSERINE O-ACETYLTRANSFERASE"/>
    <property type="match status" value="1"/>
</dbReference>
<dbReference type="InParanoid" id="Q2LWA7"/>
<dbReference type="PIRSF" id="PIRSF000443">
    <property type="entry name" value="Homoser_Ac_trans"/>
    <property type="match status" value="1"/>
</dbReference>
<protein>
    <recommendedName>
        <fullName evidence="7">Homoserine O-acetyltransferase</fullName>
        <shortName evidence="7">HAT</shortName>
        <ecNumber evidence="7">2.3.1.31</ecNumber>
    </recommendedName>
    <alternativeName>
        <fullName evidence="7">Homoserine transacetylase</fullName>
        <shortName evidence="7">HTA</shortName>
    </alternativeName>
</protein>
<dbReference type="SUPFAM" id="SSF53474">
    <property type="entry name" value="alpha/beta-Hydrolases"/>
    <property type="match status" value="1"/>
</dbReference>
<comment type="caution">
    <text evidence="7">Lacks conserved residue(s) required for the propagation of feature annotation.</text>
</comment>
<keyword evidence="3 7" id="KW-0028">Amino-acid biosynthesis</keyword>
<feature type="binding site" evidence="7">
    <location>
        <position position="369"/>
    </location>
    <ligand>
        <name>substrate</name>
    </ligand>
</feature>
<dbReference type="FunFam" id="1.10.1740.110:FF:000001">
    <property type="entry name" value="Homoserine O-acetyltransferase"/>
    <property type="match status" value="1"/>
</dbReference>
<dbReference type="InterPro" id="IPR029058">
    <property type="entry name" value="AB_hydrolase_fold"/>
</dbReference>
<reference evidence="10 11" key="1">
    <citation type="journal article" date="2007" name="Proc. Natl. Acad. Sci. U.S.A.">
        <title>The genome of Syntrophus aciditrophicus: life at the thermodynamic limit of microbial growth.</title>
        <authorList>
            <person name="McInerney M.J."/>
            <person name="Rohlin L."/>
            <person name="Mouttaki H."/>
            <person name="Kim U."/>
            <person name="Krupp R.S."/>
            <person name="Rios-Hernandez L."/>
            <person name="Sieber J."/>
            <person name="Struchtemeyer C.G."/>
            <person name="Bhattacharyya A."/>
            <person name="Campbell J.W."/>
            <person name="Gunsalus R.P."/>
        </authorList>
    </citation>
    <scope>NUCLEOTIDE SEQUENCE [LARGE SCALE GENOMIC DNA]</scope>
    <source>
        <strain evidence="10 11">SB</strain>
    </source>
</reference>
<evidence type="ECO:0000313" key="10">
    <source>
        <dbReference type="EMBL" id="ABC78370.1"/>
    </source>
</evidence>
<feature type="domain" description="AB hydrolase-1" evidence="9">
    <location>
        <begin position="69"/>
        <end position="374"/>
    </location>
</feature>
<evidence type="ECO:0000313" key="11">
    <source>
        <dbReference type="Proteomes" id="UP000001933"/>
    </source>
</evidence>
<organism evidence="10 11">
    <name type="scientific">Syntrophus aciditrophicus (strain SB)</name>
    <dbReference type="NCBI Taxonomy" id="56780"/>
    <lineage>
        <taxon>Bacteria</taxon>
        <taxon>Pseudomonadati</taxon>
        <taxon>Thermodesulfobacteriota</taxon>
        <taxon>Syntrophia</taxon>
        <taxon>Syntrophales</taxon>
        <taxon>Syntrophaceae</taxon>
        <taxon>Syntrophus</taxon>
    </lineage>
</organism>
<dbReference type="ESTHER" id="synas-q2lwa7">
    <property type="family name" value="Homoserine_transacetylase"/>
</dbReference>
<dbReference type="KEGG" id="sat:SYN_01260"/>
<dbReference type="Gene3D" id="3.40.50.1820">
    <property type="entry name" value="alpha/beta hydrolase"/>
    <property type="match status" value="1"/>
</dbReference>
<dbReference type="HAMAP" id="MF_00296">
    <property type="entry name" value="MetX_acyltransf"/>
    <property type="match status" value="1"/>
</dbReference>
<comment type="similarity">
    <text evidence="7">Belongs to the AB hydrolase superfamily. MetX family.</text>
</comment>
<keyword evidence="4 7" id="KW-0808">Transferase</keyword>
<dbReference type="PANTHER" id="PTHR32268">
    <property type="entry name" value="HOMOSERINE O-ACETYLTRANSFERASE"/>
    <property type="match status" value="1"/>
</dbReference>
<feature type="active site" evidence="7 8">
    <location>
        <position position="368"/>
    </location>
</feature>
<sequence>MKGSFSDFPDAVEVISGNPLKLDSMDQVETRYFNFAEPSENLDLESGEKLGPVTLAYETYGCLNAQKSNAVLICHALSGDAHAAGYHAGEQKPGWWDNMIGAGRAFDTDRYFVLCSNVIGGCKGSTGPASLNPATGKPYGLSFPVITIRDMVEAQRRLIDFFGIERLLCVAGGSMGGMQALQWAASYPQRVRSVIAIATTARHSPLQIAFNEVIRQSIMADRTWRSGDYYDYGPPDRGLAIARMIGHITFMSEASMEQKFSRNRTQVLKGIPFDPEFEVGGYLKYRGNQFVKRFDANAYLYITRALDYFDLSGDRLISPDGVRDARFLIISFSSDWLYPPSQSQDIVRQLKKGQVDVTSCELNSSYGHDAFLVETEGQTTLIRNFLSSSHER</sequence>
<keyword evidence="2 7" id="KW-0963">Cytoplasm</keyword>
<comment type="subunit">
    <text evidence="1 7">Homodimer.</text>
</comment>
<dbReference type="Gene3D" id="1.10.1740.110">
    <property type="match status" value="1"/>
</dbReference>